<dbReference type="InterPro" id="IPR006311">
    <property type="entry name" value="TAT_signal"/>
</dbReference>
<dbReference type="Pfam" id="PF00149">
    <property type="entry name" value="Metallophos"/>
    <property type="match status" value="1"/>
</dbReference>
<dbReference type="EMBL" id="CP121194">
    <property type="protein sequence ID" value="XBH08961.1"/>
    <property type="molecule type" value="Genomic_DNA"/>
</dbReference>
<dbReference type="GO" id="GO:0016787">
    <property type="term" value="F:hydrolase activity"/>
    <property type="evidence" value="ECO:0007669"/>
    <property type="project" value="UniProtKB-KW"/>
</dbReference>
<keyword evidence="1 3" id="KW-0732">Signal</keyword>
<keyword evidence="2" id="KW-0378">Hydrolase</keyword>
<dbReference type="PROSITE" id="PS51318">
    <property type="entry name" value="TAT"/>
    <property type="match status" value="1"/>
</dbReference>
<feature type="chain" id="PRO_5043288703" evidence="3">
    <location>
        <begin position="28"/>
        <end position="333"/>
    </location>
</feature>
<evidence type="ECO:0000256" key="1">
    <source>
        <dbReference type="ARBA" id="ARBA00022729"/>
    </source>
</evidence>
<feature type="signal peptide" evidence="3">
    <location>
        <begin position="1"/>
        <end position="27"/>
    </location>
</feature>
<dbReference type="EMBL" id="CP121195">
    <property type="protein sequence ID" value="XBH12171.1"/>
    <property type="molecule type" value="Genomic_DNA"/>
</dbReference>
<reference evidence="6" key="1">
    <citation type="submission" date="2023-03" db="EMBL/GenBank/DDBJ databases">
        <title>Edaphobacter sp.</title>
        <authorList>
            <person name="Huber K.J."/>
            <person name="Papendorf J."/>
            <person name="Pilke C."/>
            <person name="Bunk B."/>
            <person name="Sproeer C."/>
            <person name="Pester M."/>
        </authorList>
    </citation>
    <scope>NUCLEOTIDE SEQUENCE</scope>
    <source>
        <strain evidence="5">DSM 109919</strain>
        <strain evidence="6">DSM 109920</strain>
    </source>
</reference>
<organism evidence="6">
    <name type="scientific">Edaphobacter paludis</name>
    <dbReference type="NCBI Taxonomy" id="3035702"/>
    <lineage>
        <taxon>Bacteria</taxon>
        <taxon>Pseudomonadati</taxon>
        <taxon>Acidobacteriota</taxon>
        <taxon>Terriglobia</taxon>
        <taxon>Terriglobales</taxon>
        <taxon>Acidobacteriaceae</taxon>
        <taxon>Edaphobacter</taxon>
    </lineage>
</organism>
<accession>A0AAU7D435</accession>
<dbReference type="PANTHER" id="PTHR10161:SF14">
    <property type="entry name" value="TARTRATE-RESISTANT ACID PHOSPHATASE TYPE 5"/>
    <property type="match status" value="1"/>
</dbReference>
<dbReference type="KEGG" id="epl:P4G45_10695"/>
<protein>
    <submittedName>
        <fullName evidence="6">Metallophosphoesterase</fullName>
    </submittedName>
</protein>
<evidence type="ECO:0000256" key="2">
    <source>
        <dbReference type="ARBA" id="ARBA00022801"/>
    </source>
</evidence>
<evidence type="ECO:0000313" key="5">
    <source>
        <dbReference type="EMBL" id="XBH08961.1"/>
    </source>
</evidence>
<evidence type="ECO:0000256" key="3">
    <source>
        <dbReference type="SAM" id="SignalP"/>
    </source>
</evidence>
<dbReference type="InterPro" id="IPR051558">
    <property type="entry name" value="Metallophosphoesterase_PAP"/>
</dbReference>
<dbReference type="PANTHER" id="PTHR10161">
    <property type="entry name" value="TARTRATE-RESISTANT ACID PHOSPHATASE TYPE 5"/>
    <property type="match status" value="1"/>
</dbReference>
<evidence type="ECO:0000259" key="4">
    <source>
        <dbReference type="Pfam" id="PF00149"/>
    </source>
</evidence>
<accession>A0AAU7CUT8</accession>
<dbReference type="InterPro" id="IPR029052">
    <property type="entry name" value="Metallo-depent_PP-like"/>
</dbReference>
<dbReference type="RefSeq" id="WP_348266470.1">
    <property type="nucleotide sequence ID" value="NZ_CP121194.1"/>
</dbReference>
<gene>
    <name evidence="5" type="ORF">P4G45_10695</name>
    <name evidence="6" type="ORF">P8936_10665</name>
</gene>
<proteinExistence type="predicted"/>
<evidence type="ECO:0000313" key="6">
    <source>
        <dbReference type="EMBL" id="XBH12171.1"/>
    </source>
</evidence>
<dbReference type="AlphaFoldDB" id="A0AAU7D435"/>
<sequence length="333" mass="37517">MLSRRGFLRQSFAFSALAGLGSLPSIAKTPAHKPNAAANHLLMVGDWGYEDFAAQSRVADAMQRYVHEHRLTTDALLMLGDNWYGQLPGGVASPRWKTQFEDMYPKNVFNCPAYAIAGNHDYQRMPESKVAAELEYARKGGTRWTMPSLWYRFDFPATNPMMTVIALDSNMPHPAGQHTKAANFTLTPEQQAEQLTWLETELMKPRTTPFLVVMGHHPIFSNGPHGDNQILIRDWDPLLRKYKAHLYLAGHDHDMQHLEFDEHPTSFVLSGGGGADLYTLKIEEAQRGPYAAKVYGFSHLEVTPEKLTLRHMDETGRLIHAFDKMPDGSVKIA</sequence>
<name>A0AAU7D435_9BACT</name>
<feature type="domain" description="Calcineurin-like phosphoesterase" evidence="4">
    <location>
        <begin position="42"/>
        <end position="254"/>
    </location>
</feature>
<dbReference type="SUPFAM" id="SSF56300">
    <property type="entry name" value="Metallo-dependent phosphatases"/>
    <property type="match status" value="1"/>
</dbReference>
<dbReference type="InterPro" id="IPR004843">
    <property type="entry name" value="Calcineurin-like_PHP"/>
</dbReference>
<dbReference type="Gene3D" id="3.60.21.10">
    <property type="match status" value="1"/>
</dbReference>